<gene>
    <name evidence="1" type="ORF">Moror_11242</name>
</gene>
<comment type="caution">
    <text evidence="1">The sequence shown here is derived from an EMBL/GenBank/DDBJ whole genome shotgun (WGS) entry which is preliminary data.</text>
</comment>
<dbReference type="OrthoDB" id="531190at2759"/>
<organism evidence="1 2">
    <name type="scientific">Moniliophthora roreri (strain MCA 2997)</name>
    <name type="common">Cocoa frosty pod rot fungus</name>
    <name type="synonym">Crinipellis roreri</name>
    <dbReference type="NCBI Taxonomy" id="1381753"/>
    <lineage>
        <taxon>Eukaryota</taxon>
        <taxon>Fungi</taxon>
        <taxon>Dikarya</taxon>
        <taxon>Basidiomycota</taxon>
        <taxon>Agaricomycotina</taxon>
        <taxon>Agaricomycetes</taxon>
        <taxon>Agaricomycetidae</taxon>
        <taxon>Agaricales</taxon>
        <taxon>Marasmiineae</taxon>
        <taxon>Marasmiaceae</taxon>
        <taxon>Moniliophthora</taxon>
    </lineage>
</organism>
<name>V2XT48_MONRO</name>
<dbReference type="AlphaFoldDB" id="V2XT48"/>
<dbReference type="EMBL" id="AWSO01001853">
    <property type="protein sequence ID" value="ESK82604.1"/>
    <property type="molecule type" value="Genomic_DNA"/>
</dbReference>
<evidence type="ECO:0000313" key="1">
    <source>
        <dbReference type="EMBL" id="ESK82604.1"/>
    </source>
</evidence>
<dbReference type="HOGENOM" id="CLU_1661239_0_0_1"/>
<accession>V2XT48</accession>
<dbReference type="Proteomes" id="UP000017559">
    <property type="component" value="Unassembled WGS sequence"/>
</dbReference>
<protein>
    <submittedName>
        <fullName evidence="1">Uncharacterized protein</fullName>
    </submittedName>
</protein>
<dbReference type="KEGG" id="mrr:Moror_11242"/>
<sequence>MLWAGEQLAISEVMTVRDPGEGGRAHCMGFATFCRKWKADEDFRDWLHPIVEDLFILGETNDPNELERLQFLQHLLSELLVVLSDQGQGTNMRIIRCNATPTWCRCNYCDKTRSMTVSRPSILQNSRQNAATLPIFRPSNGYGKDESINMVIGAMVKDL</sequence>
<evidence type="ECO:0000313" key="2">
    <source>
        <dbReference type="Proteomes" id="UP000017559"/>
    </source>
</evidence>
<reference evidence="1 2" key="1">
    <citation type="journal article" date="2014" name="BMC Genomics">
        <title>Genome and secretome analysis of the hemibiotrophic fungal pathogen, Moniliophthora roreri, which causes frosty pod rot disease of cacao: mechanisms of the biotrophic and necrotrophic phases.</title>
        <authorList>
            <person name="Meinhardt L.W."/>
            <person name="Costa G.G.L."/>
            <person name="Thomazella D.P.T."/>
            <person name="Teixeira P.J.P.L."/>
            <person name="Carazzolle M.F."/>
            <person name="Schuster S.C."/>
            <person name="Carlson J.E."/>
            <person name="Guiltinan M.J."/>
            <person name="Mieczkowski P."/>
            <person name="Farmer A."/>
            <person name="Ramaraj T."/>
            <person name="Crozier J."/>
            <person name="Davis R.E."/>
            <person name="Shao J."/>
            <person name="Melnick R.L."/>
            <person name="Pereira G.A.G."/>
            <person name="Bailey B.A."/>
        </authorList>
    </citation>
    <scope>NUCLEOTIDE SEQUENCE [LARGE SCALE GENOMIC DNA]</scope>
    <source>
        <strain evidence="1 2">MCA 2997</strain>
    </source>
</reference>
<proteinExistence type="predicted"/>
<keyword evidence="2" id="KW-1185">Reference proteome</keyword>